<dbReference type="STRING" id="1423790.BN53_02195"/>
<dbReference type="InterPro" id="IPR011711">
    <property type="entry name" value="GntR_C"/>
</dbReference>
<name>I7LDH7_9LACO</name>
<dbReference type="PATRIC" id="fig|1423790.3.peg.1006"/>
<dbReference type="AlphaFoldDB" id="I7LDH7"/>
<feature type="domain" description="HTH gntR-type" evidence="4">
    <location>
        <begin position="1"/>
        <end position="67"/>
    </location>
</feature>
<keyword evidence="2" id="KW-0238">DNA-binding</keyword>
<dbReference type="PROSITE" id="PS50949">
    <property type="entry name" value="HTH_GNTR"/>
    <property type="match status" value="1"/>
</dbReference>
<sequence>MTRKDDAYKYIRNKIIRGEYLPEQILSENTLTQEIGVSRTPVREALHQLSSESLVTFVGRTTMVSPLTKEDVAETYELRTLLEIYALEKTIDKIPDRLLDEVEEEFKSSAAEHDWEKYLAVDIKFHNLITNIHQKQFDQLLNIIRSQTDRTRYINAHSKRSMDRSLEEHLQIISKIKQRDFGEAKKALEYHLQQVYEAVLEYVNYR</sequence>
<organism evidence="5 6">
    <name type="scientific">Lactobacillus pasteurii DSM 23907 = CRBIP 24.76</name>
    <dbReference type="NCBI Taxonomy" id="1423790"/>
    <lineage>
        <taxon>Bacteria</taxon>
        <taxon>Bacillati</taxon>
        <taxon>Bacillota</taxon>
        <taxon>Bacilli</taxon>
        <taxon>Lactobacillales</taxon>
        <taxon>Lactobacillaceae</taxon>
        <taxon>Lactobacillus</taxon>
    </lineage>
</organism>
<dbReference type="Gene3D" id="1.20.120.530">
    <property type="entry name" value="GntR ligand-binding domain-like"/>
    <property type="match status" value="1"/>
</dbReference>
<gene>
    <name evidence="5" type="ORF">BN53_02195</name>
</gene>
<dbReference type="PRINTS" id="PR00035">
    <property type="entry name" value="HTHGNTR"/>
</dbReference>
<dbReference type="InterPro" id="IPR036390">
    <property type="entry name" value="WH_DNA-bd_sf"/>
</dbReference>
<reference evidence="5 6" key="1">
    <citation type="submission" date="2012-06" db="EMBL/GenBank/DDBJ databases">
        <title>Draft Genome Sequence of Lactobacillus pasteurii CRBIP 24.76T.</title>
        <authorList>
            <person name="Cousin S."/>
            <person name="Bouchier C."/>
            <person name="Loux V."/>
            <person name="Ma L."/>
            <person name="Creno S."/>
            <person name="Bizet C."/>
            <person name="Clermont D."/>
        </authorList>
    </citation>
    <scope>NUCLEOTIDE SEQUENCE [LARGE SCALE GENOMIC DNA]</scope>
    <source>
        <strain evidence="6">CRBIP 24.76T</strain>
    </source>
</reference>
<dbReference type="Pfam" id="PF00392">
    <property type="entry name" value="GntR"/>
    <property type="match status" value="1"/>
</dbReference>
<dbReference type="SMART" id="SM00345">
    <property type="entry name" value="HTH_GNTR"/>
    <property type="match status" value="1"/>
</dbReference>
<comment type="caution">
    <text evidence="5">The sequence shown here is derived from an EMBL/GenBank/DDBJ whole genome shotgun (WGS) entry which is preliminary data.</text>
</comment>
<dbReference type="CDD" id="cd07377">
    <property type="entry name" value="WHTH_GntR"/>
    <property type="match status" value="1"/>
</dbReference>
<evidence type="ECO:0000259" key="4">
    <source>
        <dbReference type="PROSITE" id="PS50949"/>
    </source>
</evidence>
<dbReference type="Pfam" id="PF07729">
    <property type="entry name" value="FCD"/>
    <property type="match status" value="1"/>
</dbReference>
<keyword evidence="6" id="KW-1185">Reference proteome</keyword>
<dbReference type="InterPro" id="IPR036388">
    <property type="entry name" value="WH-like_DNA-bd_sf"/>
</dbReference>
<dbReference type="PANTHER" id="PTHR43537">
    <property type="entry name" value="TRANSCRIPTIONAL REGULATOR, GNTR FAMILY"/>
    <property type="match status" value="1"/>
</dbReference>
<dbReference type="RefSeq" id="WP_009559468.1">
    <property type="nucleotide sequence ID" value="NZ_AYZN01000002.1"/>
</dbReference>
<dbReference type="eggNOG" id="COG1802">
    <property type="taxonomic scope" value="Bacteria"/>
</dbReference>
<proteinExistence type="predicted"/>
<dbReference type="InterPro" id="IPR000524">
    <property type="entry name" value="Tscrpt_reg_HTH_GntR"/>
</dbReference>
<evidence type="ECO:0000313" key="6">
    <source>
        <dbReference type="Proteomes" id="UP000009311"/>
    </source>
</evidence>
<dbReference type="Proteomes" id="UP000009311">
    <property type="component" value="Unassembled WGS sequence"/>
</dbReference>
<dbReference type="SUPFAM" id="SSF48008">
    <property type="entry name" value="GntR ligand-binding domain-like"/>
    <property type="match status" value="1"/>
</dbReference>
<evidence type="ECO:0000313" key="5">
    <source>
        <dbReference type="EMBL" id="CCI84913.1"/>
    </source>
</evidence>
<accession>I7LDH7</accession>
<dbReference type="EMBL" id="CAKD01000013">
    <property type="protein sequence ID" value="CCI84913.1"/>
    <property type="molecule type" value="Genomic_DNA"/>
</dbReference>
<dbReference type="PANTHER" id="PTHR43537:SF24">
    <property type="entry name" value="GLUCONATE OPERON TRANSCRIPTIONAL REPRESSOR"/>
    <property type="match status" value="1"/>
</dbReference>
<protein>
    <submittedName>
        <fullName evidence="5">GntR family transcriptional regulator</fullName>
    </submittedName>
</protein>
<evidence type="ECO:0000256" key="3">
    <source>
        <dbReference type="ARBA" id="ARBA00023163"/>
    </source>
</evidence>
<dbReference type="SUPFAM" id="SSF46785">
    <property type="entry name" value="Winged helix' DNA-binding domain"/>
    <property type="match status" value="1"/>
</dbReference>
<keyword evidence="1" id="KW-0805">Transcription regulation</keyword>
<evidence type="ECO:0000256" key="1">
    <source>
        <dbReference type="ARBA" id="ARBA00023015"/>
    </source>
</evidence>
<dbReference type="Gene3D" id="1.10.10.10">
    <property type="entry name" value="Winged helix-like DNA-binding domain superfamily/Winged helix DNA-binding domain"/>
    <property type="match status" value="1"/>
</dbReference>
<dbReference type="SMART" id="SM00895">
    <property type="entry name" value="FCD"/>
    <property type="match status" value="1"/>
</dbReference>
<evidence type="ECO:0000256" key="2">
    <source>
        <dbReference type="ARBA" id="ARBA00023125"/>
    </source>
</evidence>
<dbReference type="GO" id="GO:0003677">
    <property type="term" value="F:DNA binding"/>
    <property type="evidence" value="ECO:0007669"/>
    <property type="project" value="UniProtKB-KW"/>
</dbReference>
<dbReference type="OrthoDB" id="574518at2"/>
<keyword evidence="3" id="KW-0804">Transcription</keyword>
<dbReference type="GO" id="GO:0003700">
    <property type="term" value="F:DNA-binding transcription factor activity"/>
    <property type="evidence" value="ECO:0007669"/>
    <property type="project" value="InterPro"/>
</dbReference>
<dbReference type="InterPro" id="IPR008920">
    <property type="entry name" value="TF_FadR/GntR_C"/>
</dbReference>